<dbReference type="Pfam" id="PF13481">
    <property type="entry name" value="AAA_25"/>
    <property type="match status" value="1"/>
</dbReference>
<organism evidence="3">
    <name type="scientific">Campylobacter jejuni</name>
    <dbReference type="NCBI Taxonomy" id="197"/>
    <lineage>
        <taxon>Bacteria</taxon>
        <taxon>Pseudomonadati</taxon>
        <taxon>Campylobacterota</taxon>
        <taxon>Epsilonproteobacteria</taxon>
        <taxon>Campylobacterales</taxon>
        <taxon>Campylobacteraceae</taxon>
        <taxon>Campylobacter</taxon>
    </lineage>
</organism>
<dbReference type="Gene3D" id="3.40.50.300">
    <property type="entry name" value="P-loop containing nucleotide triphosphate hydrolases"/>
    <property type="match status" value="1"/>
</dbReference>
<name>A0A1E7P6S3_CAMJU</name>
<dbReference type="EMBL" id="CP017418">
    <property type="protein sequence ID" value="AOV09438.1"/>
    <property type="molecule type" value="Genomic_DNA"/>
</dbReference>
<sequence length="597" mass="69143">MPKRNTIETITLGLFSDEDVSIICEDTIKLERGSVAVLSGNSEVGKSFLALKVCANAINDGLKPFFWSVEDKNKAILERIKNIESFYSFNTAELEFSNELPKINKEPINCLKEELNELADCDLIVLDTFSAFFSTLGFKDQNNQNDVQNFFNILTDIAKSNNQAILLLHHLDKKGESLMGSSVIINAPRLVYKLSFEKGEDKNSTTYRLLEVLKDNNNINAGEFQKTIKVLQNSSIDEPSIVNLRANSIDSNTLEIINKKDISAVSVNELAKGYVTMNENRGVFYLSSRKLTDTNFYKVFKENDNKIDFKMTGANGSSYAISLKNSLLTQTHRNILDALFLYIKKNVDTSVIKKYQENFWDMEVRLEPYKFLKQYLNKNSNNYSWLKQKFTEISRFAYDLAFTQNVEDKDKKTITQRDKGILMFDSVERITKENGTIVSVFVLTVRREYIKKLETESTLSYDDDLSKILINLNSLVAQDLIRFLTSFPDKKILSYSEFCEIKAYKFYKENSIISRQKKEIIKLKDKLIEFGINIYGKGVEFADYDDEFFHNKYKNENDLFFIYQSNNKVKRYIKRDDPMNQLNTKDNRFLLQKSLFD</sequence>
<gene>
    <name evidence="1" type="ORF">MTVDSCj07_a0016</name>
    <name evidence="2" type="ORF">MTVDSCj13_a0015</name>
    <name evidence="3" type="ORF">MTVDSCj16_a0015</name>
</gene>
<protein>
    <submittedName>
        <fullName evidence="3">Uncharacterized protein</fullName>
    </submittedName>
</protein>
<evidence type="ECO:0000313" key="2">
    <source>
        <dbReference type="EMBL" id="AOV09438.1"/>
    </source>
</evidence>
<reference evidence="1" key="1">
    <citation type="submission" date="2016-09" db="EMBL/GenBank/DDBJ databases">
        <title>Complete genome of Campylobacter jejuni subsp. jejuni str. MTVDSCj07, Isolated from a Naturally Colonized Farm-Raised Chicken.</title>
        <authorList>
            <person name="Taveirne M.E."/>
            <person name="Parker C.T."/>
            <person name="Huynh S."/>
            <person name="DiRita V.J."/>
        </authorList>
    </citation>
    <scope>NUCLEOTIDE SEQUENCE</scope>
    <source>
        <strain evidence="1">MTVDSCj07</strain>
        <plasmid evidence="1">pMTVDSCj07-1</plasmid>
    </source>
</reference>
<dbReference type="SUPFAM" id="SSF52540">
    <property type="entry name" value="P-loop containing nucleoside triphosphate hydrolases"/>
    <property type="match status" value="1"/>
</dbReference>
<geneLocation type="plasmid" evidence="1">
    <name>pMTVDSCj07-1</name>
</geneLocation>
<accession>A0A1E7P6S3</accession>
<dbReference type="RefSeq" id="WP_002790342.1">
    <property type="nucleotide sequence ID" value="NZ_AP028343.1"/>
</dbReference>
<geneLocation type="plasmid" evidence="3">
    <name>pMTVDSCj16-1</name>
</geneLocation>
<dbReference type="InterPro" id="IPR027417">
    <property type="entry name" value="P-loop_NTPase"/>
</dbReference>
<evidence type="ECO:0000313" key="1">
    <source>
        <dbReference type="EMBL" id="AOV09312.1"/>
    </source>
</evidence>
<dbReference type="AlphaFoldDB" id="A0A1E7P6S3"/>
<dbReference type="EMBL" id="CP017419">
    <property type="protein sequence ID" value="AOV09487.1"/>
    <property type="molecule type" value="Genomic_DNA"/>
</dbReference>
<evidence type="ECO:0000313" key="3">
    <source>
        <dbReference type="EMBL" id="AOV09487.1"/>
    </source>
</evidence>
<reference evidence="3" key="3">
    <citation type="submission" date="2016-09" db="EMBL/GenBank/DDBJ databases">
        <title>Complete genome of Campylobacter jejuni subsp. jejuni str.MTVDSCj16, Isolated from a Naturally Colonized Farm-Raised Chicken.</title>
        <authorList>
            <person name="Taveirne M.E."/>
            <person name="Parker C.T."/>
            <person name="Huynh S."/>
            <person name="DiRita V.J."/>
        </authorList>
    </citation>
    <scope>NUCLEOTIDE SEQUENCE</scope>
    <source>
        <strain evidence="3">MTVDSCj16</strain>
        <plasmid evidence="3">pMTVDSCj16-1</plasmid>
    </source>
</reference>
<proteinExistence type="predicted"/>
<dbReference type="EMBL" id="CP017416">
    <property type="protein sequence ID" value="AOV09312.1"/>
    <property type="molecule type" value="Genomic_DNA"/>
</dbReference>
<keyword evidence="3" id="KW-0614">Plasmid</keyword>
<reference evidence="2" key="2">
    <citation type="submission" date="2016-09" db="EMBL/GenBank/DDBJ databases">
        <title>Complete genome of Campylobacter jejuni subsp. jejuni str.MTVDSCj13, Isolated from a Naturally Colonized Farm-Raised Chicken.</title>
        <authorList>
            <person name="Taveirne M.E."/>
            <person name="Parker C.T."/>
            <person name="Huynh S."/>
            <person name="DiRita V.J."/>
        </authorList>
    </citation>
    <scope>NUCLEOTIDE SEQUENCE</scope>
    <source>
        <strain evidence="2">MTVDSCj13</strain>
        <plasmid evidence="2">pMTVDSCj13-1</plasmid>
    </source>
</reference>
<geneLocation type="plasmid" evidence="2">
    <name>pMTVDSCj13-1</name>
</geneLocation>